<dbReference type="EMBL" id="JACHHK010000007">
    <property type="protein sequence ID" value="MBB5183693.1"/>
    <property type="molecule type" value="Genomic_DNA"/>
</dbReference>
<dbReference type="PANTHER" id="PTHR30008">
    <property type="entry name" value="EXODEOXYRIBONUCLEASE 7 LARGE SUBUNIT"/>
    <property type="match status" value="1"/>
</dbReference>
<keyword evidence="4 5" id="KW-0269">Exonuclease</keyword>
<dbReference type="NCBIfam" id="TIGR00237">
    <property type="entry name" value="xseA"/>
    <property type="match status" value="1"/>
</dbReference>
<dbReference type="GO" id="GO:0009318">
    <property type="term" value="C:exodeoxyribonuclease VII complex"/>
    <property type="evidence" value="ECO:0007669"/>
    <property type="project" value="UniProtKB-UniRule"/>
</dbReference>
<evidence type="ECO:0000256" key="1">
    <source>
        <dbReference type="ARBA" id="ARBA00022490"/>
    </source>
</evidence>
<name>A0A7W8D074_9FIRM</name>
<keyword evidence="10" id="KW-1185">Reference proteome</keyword>
<dbReference type="InterPro" id="IPR020579">
    <property type="entry name" value="Exonuc_VII_lsu_C"/>
</dbReference>
<comment type="caution">
    <text evidence="9">The sequence shown here is derived from an EMBL/GenBank/DDBJ whole genome shotgun (WGS) entry which is preliminary data.</text>
</comment>
<keyword evidence="2 5" id="KW-0540">Nuclease</keyword>
<evidence type="ECO:0000313" key="9">
    <source>
        <dbReference type="EMBL" id="MBB5183693.1"/>
    </source>
</evidence>
<dbReference type="GO" id="GO:0008855">
    <property type="term" value="F:exodeoxyribonuclease VII activity"/>
    <property type="evidence" value="ECO:0007669"/>
    <property type="project" value="UniProtKB-UniRule"/>
</dbReference>
<evidence type="ECO:0000256" key="4">
    <source>
        <dbReference type="ARBA" id="ARBA00022839"/>
    </source>
</evidence>
<dbReference type="GO" id="GO:0003676">
    <property type="term" value="F:nucleic acid binding"/>
    <property type="evidence" value="ECO:0007669"/>
    <property type="project" value="InterPro"/>
</dbReference>
<dbReference type="InterPro" id="IPR025824">
    <property type="entry name" value="OB-fold_nuc-bd_dom"/>
</dbReference>
<evidence type="ECO:0000259" key="7">
    <source>
        <dbReference type="Pfam" id="PF02601"/>
    </source>
</evidence>
<feature type="domain" description="Exonuclease VII large subunit C-terminal" evidence="7">
    <location>
        <begin position="124"/>
        <end position="433"/>
    </location>
</feature>
<dbReference type="Proteomes" id="UP000539953">
    <property type="component" value="Unassembled WGS sequence"/>
</dbReference>
<dbReference type="InterPro" id="IPR003753">
    <property type="entry name" value="Exonuc_VII_L"/>
</dbReference>
<dbReference type="RefSeq" id="WP_183328988.1">
    <property type="nucleotide sequence ID" value="NZ_JACHHK010000007.1"/>
</dbReference>
<protein>
    <recommendedName>
        <fullName evidence="5">Exodeoxyribonuclease 7 large subunit</fullName>
        <ecNumber evidence="5">3.1.11.6</ecNumber>
    </recommendedName>
    <alternativeName>
        <fullName evidence="5">Exodeoxyribonuclease VII large subunit</fullName>
        <shortName evidence="5">Exonuclease VII large subunit</shortName>
    </alternativeName>
</protein>
<evidence type="ECO:0000256" key="6">
    <source>
        <dbReference type="RuleBase" id="RU004355"/>
    </source>
</evidence>
<evidence type="ECO:0000313" key="10">
    <source>
        <dbReference type="Proteomes" id="UP000539953"/>
    </source>
</evidence>
<reference evidence="9 10" key="1">
    <citation type="submission" date="2020-08" db="EMBL/GenBank/DDBJ databases">
        <title>Genomic Encyclopedia of Type Strains, Phase IV (KMG-IV): sequencing the most valuable type-strain genomes for metagenomic binning, comparative biology and taxonomic classification.</title>
        <authorList>
            <person name="Goeker M."/>
        </authorList>
    </citation>
    <scope>NUCLEOTIDE SEQUENCE [LARGE SCALE GENOMIC DNA]</scope>
    <source>
        <strain evidence="9 10">DSM 25799</strain>
    </source>
</reference>
<dbReference type="Pfam" id="PF02601">
    <property type="entry name" value="Exonuc_VII_L"/>
    <property type="match status" value="1"/>
</dbReference>
<dbReference type="HAMAP" id="MF_00378">
    <property type="entry name" value="Exonuc_7_L"/>
    <property type="match status" value="1"/>
</dbReference>
<sequence>MSENLPVVSVSSVLRRLDKVLEKTMPLDTVWIEGEISGLKKYKHYYFSLKDEQGMMACIMYEWNARRLDFDLKDGMKVLVRADISVYHPNGKLQLVIKSVRQSGLGQLYLEFERRKKKLTEAGYFDDAHKKPKPDYMENIAVITSANGEVIHDVRKTIAKRWPMMKITLYPAAVQGDKAAPEIIRQLKKADPVGYDAILIVRGGGSFEDLFCFNDEQLVKAIYDTKTYTVSGVGHEPDFTLCDMVCDVRCATPTAAAEFVSWNQYEVLAGLEKSRQSMVHAMRSRLGQGRRQLEQYKNNPYIRDPMKWAADKQLHLAALQTQMEQEYEHILDKRIDIVRKQELMSEQIRRFLQGRKMDLAQGQQRIPEAMKNYRRQQRDTLKHYAALLDAYSPLKTISRGYTITAKNGQYIRSIQDVDPGDSMETKVKDGTILSTVIKKG</sequence>
<dbReference type="EC" id="3.1.11.6" evidence="5"/>
<evidence type="ECO:0000259" key="8">
    <source>
        <dbReference type="Pfam" id="PF13742"/>
    </source>
</evidence>
<dbReference type="GO" id="GO:0006308">
    <property type="term" value="P:DNA catabolic process"/>
    <property type="evidence" value="ECO:0007669"/>
    <property type="project" value="UniProtKB-UniRule"/>
</dbReference>
<gene>
    <name evidence="5" type="primary">xseA</name>
    <name evidence="9" type="ORF">HNQ47_001732</name>
</gene>
<evidence type="ECO:0000256" key="3">
    <source>
        <dbReference type="ARBA" id="ARBA00022801"/>
    </source>
</evidence>
<dbReference type="GO" id="GO:0005737">
    <property type="term" value="C:cytoplasm"/>
    <property type="evidence" value="ECO:0007669"/>
    <property type="project" value="UniProtKB-SubCell"/>
</dbReference>
<dbReference type="CDD" id="cd04489">
    <property type="entry name" value="ExoVII_LU_OBF"/>
    <property type="match status" value="1"/>
</dbReference>
<evidence type="ECO:0000256" key="5">
    <source>
        <dbReference type="HAMAP-Rule" id="MF_00378"/>
    </source>
</evidence>
<comment type="catalytic activity">
    <reaction evidence="5 6">
        <text>Exonucleolytic cleavage in either 5'- to 3'- or 3'- to 5'-direction to yield nucleoside 5'-phosphates.</text>
        <dbReference type="EC" id="3.1.11.6"/>
    </reaction>
</comment>
<comment type="subcellular location">
    <subcellularLocation>
        <location evidence="5 6">Cytoplasm</location>
    </subcellularLocation>
</comment>
<comment type="similarity">
    <text evidence="5 6">Belongs to the XseA family.</text>
</comment>
<dbReference type="Pfam" id="PF13742">
    <property type="entry name" value="tRNA_anti_2"/>
    <property type="match status" value="1"/>
</dbReference>
<feature type="domain" description="OB-fold nucleic acid binding" evidence="8">
    <location>
        <begin position="9"/>
        <end position="100"/>
    </location>
</feature>
<comment type="function">
    <text evidence="5">Bidirectionally degrades single-stranded DNA into large acid-insoluble oligonucleotides, which are then degraded further into small acid-soluble oligonucleotides.</text>
</comment>
<proteinExistence type="inferred from homology"/>
<organism evidence="9 10">
    <name type="scientific">Catenisphaera adipataccumulans</name>
    <dbReference type="NCBI Taxonomy" id="700500"/>
    <lineage>
        <taxon>Bacteria</taxon>
        <taxon>Bacillati</taxon>
        <taxon>Bacillota</taxon>
        <taxon>Erysipelotrichia</taxon>
        <taxon>Erysipelotrichales</taxon>
        <taxon>Erysipelotrichaceae</taxon>
        <taxon>Catenisphaera</taxon>
    </lineage>
</organism>
<dbReference type="PANTHER" id="PTHR30008:SF0">
    <property type="entry name" value="EXODEOXYRIBONUCLEASE 7 LARGE SUBUNIT"/>
    <property type="match status" value="1"/>
</dbReference>
<evidence type="ECO:0000256" key="2">
    <source>
        <dbReference type="ARBA" id="ARBA00022722"/>
    </source>
</evidence>
<dbReference type="AlphaFoldDB" id="A0A7W8D074"/>
<comment type="subunit">
    <text evidence="5">Heterooligomer composed of large and small subunits.</text>
</comment>
<accession>A0A7W8D074</accession>
<keyword evidence="1 5" id="KW-0963">Cytoplasm</keyword>
<keyword evidence="3 5" id="KW-0378">Hydrolase</keyword>